<proteinExistence type="predicted"/>
<organism evidence="2 3">
    <name type="scientific">Paraburkholderia steynii</name>
    <dbReference type="NCBI Taxonomy" id="1245441"/>
    <lineage>
        <taxon>Bacteria</taxon>
        <taxon>Pseudomonadati</taxon>
        <taxon>Pseudomonadota</taxon>
        <taxon>Betaproteobacteria</taxon>
        <taxon>Burkholderiales</taxon>
        <taxon>Burkholderiaceae</taxon>
        <taxon>Paraburkholderia</taxon>
    </lineage>
</organism>
<gene>
    <name evidence="2" type="ORF">SAMN04487926_10832</name>
</gene>
<evidence type="ECO:0000313" key="2">
    <source>
        <dbReference type="EMBL" id="SDH78657.1"/>
    </source>
</evidence>
<dbReference type="InterPro" id="IPR014917">
    <property type="entry name" value="DUF1800"/>
</dbReference>
<dbReference type="AlphaFoldDB" id="A0A7Z7B5Y4"/>
<accession>A0A7Z7B5Y4</accession>
<dbReference type="Proteomes" id="UP000198900">
    <property type="component" value="Unassembled WGS sequence"/>
</dbReference>
<protein>
    <submittedName>
        <fullName evidence="2">Uncharacterized conserved protein, DUF1800 family</fullName>
    </submittedName>
</protein>
<sequence length="507" mass="54185">MANSSATTAPPLSTAAIALNRFGLGARADEAPPVNPKNWLLAQFDAYQPMPAAWAAQPTSLAIAADLADERQQAMANTATNATNATASGANAASPPNLASNADDARKAARQAANKAQRMESRDTYRAAVNARVASALTTPAPFVERLVHFWSNHFAVSIDKGRVAPFAGAFEAEAIRPHVLGRFEDMLVAVERHPAMQLFLDQTRSVGPDSVAALRAAQRNPNRKPGLNENLAREIMELHTLGVRSGYTQDDVTEFARAMTGWSIAAAQGPQASNANNANTAPPGAFMFRPQLHEPGTRTIMGRRYDQPGEGQTLAVLHDLSSAPATATHIATKLARHFVSDNPPPDVVDQLATAFMRSRGDLPTVYRALIDSDAAWSPVAVKFKSPWEWTVSSMRGLGMHNLNDGANTVQMAPVLTQLGQQVWRPGSPAGYDDIAASWAAPDALVRRVEIAQRFGARVGDRLDARSLGQTLTAGSLSEPTQLAVSRAESASTALALLLVSPDFQRR</sequence>
<name>A0A7Z7B5Y4_9BURK</name>
<dbReference type="RefSeq" id="WP_091779054.1">
    <property type="nucleotide sequence ID" value="NZ_FNDI01000008.1"/>
</dbReference>
<evidence type="ECO:0000313" key="3">
    <source>
        <dbReference type="Proteomes" id="UP000198900"/>
    </source>
</evidence>
<comment type="caution">
    <text evidence="2">The sequence shown here is derived from an EMBL/GenBank/DDBJ whole genome shotgun (WGS) entry which is preliminary data.</text>
</comment>
<feature type="region of interest" description="Disordered" evidence="1">
    <location>
        <begin position="86"/>
        <end position="122"/>
    </location>
</feature>
<dbReference type="Pfam" id="PF08811">
    <property type="entry name" value="DUF1800"/>
    <property type="match status" value="1"/>
</dbReference>
<keyword evidence="3" id="KW-1185">Reference proteome</keyword>
<dbReference type="EMBL" id="FNDI01000008">
    <property type="protein sequence ID" value="SDH78657.1"/>
    <property type="molecule type" value="Genomic_DNA"/>
</dbReference>
<evidence type="ECO:0000256" key="1">
    <source>
        <dbReference type="SAM" id="MobiDB-lite"/>
    </source>
</evidence>
<feature type="compositionally biased region" description="Low complexity" evidence="1">
    <location>
        <begin position="86"/>
        <end position="102"/>
    </location>
</feature>
<reference evidence="2" key="1">
    <citation type="submission" date="2016-10" db="EMBL/GenBank/DDBJ databases">
        <authorList>
            <person name="Varghese N."/>
            <person name="Submissions S."/>
        </authorList>
    </citation>
    <scope>NUCLEOTIDE SEQUENCE [LARGE SCALE GENOMIC DNA]</scope>
    <source>
        <strain evidence="2">YR281</strain>
    </source>
</reference>